<evidence type="ECO:0000313" key="1">
    <source>
        <dbReference type="EMBL" id="KRX90189.1"/>
    </source>
</evidence>
<reference evidence="1 2" key="1">
    <citation type="submission" date="2015-01" db="EMBL/GenBank/DDBJ databases">
        <title>Evolution of Trichinella species and genotypes.</title>
        <authorList>
            <person name="Korhonen P.K."/>
            <person name="Edoardo P."/>
            <person name="Giuseppe L.R."/>
            <person name="Gasser R.B."/>
        </authorList>
    </citation>
    <scope>NUCLEOTIDE SEQUENCE [LARGE SCALE GENOMIC DNA]</scope>
    <source>
        <strain evidence="1">ISS141</strain>
    </source>
</reference>
<evidence type="ECO:0000313" key="2">
    <source>
        <dbReference type="Proteomes" id="UP000054815"/>
    </source>
</evidence>
<comment type="caution">
    <text evidence="1">The sequence shown here is derived from an EMBL/GenBank/DDBJ whole genome shotgun (WGS) entry which is preliminary data.</text>
</comment>
<accession>A0A0V0XQJ7</accession>
<organism evidence="1 2">
    <name type="scientific">Trichinella pseudospiralis</name>
    <name type="common">Parasitic roundworm</name>
    <dbReference type="NCBI Taxonomy" id="6337"/>
    <lineage>
        <taxon>Eukaryota</taxon>
        <taxon>Metazoa</taxon>
        <taxon>Ecdysozoa</taxon>
        <taxon>Nematoda</taxon>
        <taxon>Enoplea</taxon>
        <taxon>Dorylaimia</taxon>
        <taxon>Trichinellida</taxon>
        <taxon>Trichinellidae</taxon>
        <taxon>Trichinella</taxon>
    </lineage>
</organism>
<gene>
    <name evidence="1" type="ORF">T4E_8845</name>
</gene>
<dbReference type="AlphaFoldDB" id="A0A0V0XQJ7"/>
<sequence>MKGKEIQREHSVAAVATGTRGRKIGVLNDLKAKRFLKNFYLLITPTQHWRHFLLLKRTRILVLFFQKK</sequence>
<dbReference type="Proteomes" id="UP000054815">
    <property type="component" value="Unassembled WGS sequence"/>
</dbReference>
<proteinExistence type="predicted"/>
<protein>
    <submittedName>
        <fullName evidence="1">Uncharacterized protein</fullName>
    </submittedName>
</protein>
<name>A0A0V0XQJ7_TRIPS</name>
<dbReference type="EMBL" id="JYDU01000173">
    <property type="protein sequence ID" value="KRX90189.1"/>
    <property type="molecule type" value="Genomic_DNA"/>
</dbReference>